<dbReference type="RefSeq" id="WP_021760229.1">
    <property type="nucleotide sequence ID" value="NZ_DAMDIH010000001.1"/>
</dbReference>
<sequence length="79" mass="8848">MRWSDPREAVDVGIGFVGFFAVAFFVITLVCELTGQPALVWALITLVLVLLLIALWQARRRILAARLRAQQEQAAPEQL</sequence>
<accession>A0A7W4YKA7</accession>
<gene>
    <name evidence="2" type="ORF">FHX33_003147</name>
</gene>
<evidence type="ECO:0000313" key="3">
    <source>
        <dbReference type="Proteomes" id="UP000538196"/>
    </source>
</evidence>
<evidence type="ECO:0000256" key="1">
    <source>
        <dbReference type="SAM" id="Phobius"/>
    </source>
</evidence>
<reference evidence="2 3" key="1">
    <citation type="submission" date="2020-08" db="EMBL/GenBank/DDBJ databases">
        <title>Sequencing the genomes of 1000 actinobacteria strains.</title>
        <authorList>
            <person name="Klenk H.-P."/>
        </authorList>
    </citation>
    <scope>NUCLEOTIDE SEQUENCE [LARGE SCALE GENOMIC DNA]</scope>
    <source>
        <strain evidence="2 3">DSM 20146</strain>
    </source>
</reference>
<comment type="caution">
    <text evidence="2">The sequence shown here is derived from an EMBL/GenBank/DDBJ whole genome shotgun (WGS) entry which is preliminary data.</text>
</comment>
<feature type="transmembrane region" description="Helical" evidence="1">
    <location>
        <begin position="36"/>
        <end position="58"/>
    </location>
</feature>
<organism evidence="2 3">
    <name type="scientific">Leifsonia aquatica</name>
    <name type="common">Corynebacterium aquaticum</name>
    <dbReference type="NCBI Taxonomy" id="144185"/>
    <lineage>
        <taxon>Bacteria</taxon>
        <taxon>Bacillati</taxon>
        <taxon>Actinomycetota</taxon>
        <taxon>Actinomycetes</taxon>
        <taxon>Micrococcales</taxon>
        <taxon>Microbacteriaceae</taxon>
        <taxon>Leifsonia</taxon>
    </lineage>
</organism>
<dbReference type="EMBL" id="JACHVP010000003">
    <property type="protein sequence ID" value="MBB2968377.1"/>
    <property type="molecule type" value="Genomic_DNA"/>
</dbReference>
<keyword evidence="1" id="KW-1133">Transmembrane helix</keyword>
<evidence type="ECO:0000313" key="2">
    <source>
        <dbReference type="EMBL" id="MBB2968377.1"/>
    </source>
</evidence>
<feature type="transmembrane region" description="Helical" evidence="1">
    <location>
        <begin position="12"/>
        <end position="30"/>
    </location>
</feature>
<dbReference type="Proteomes" id="UP000538196">
    <property type="component" value="Unassembled WGS sequence"/>
</dbReference>
<keyword evidence="3" id="KW-1185">Reference proteome</keyword>
<keyword evidence="1" id="KW-0472">Membrane</keyword>
<name>A0A7W4YKA7_LEIAQ</name>
<protein>
    <submittedName>
        <fullName evidence="2">H+/Cl- antiporter ClcA</fullName>
    </submittedName>
</protein>
<proteinExistence type="predicted"/>
<keyword evidence="1" id="KW-0812">Transmembrane</keyword>
<dbReference type="AlphaFoldDB" id="A0A7W4YKA7"/>